<dbReference type="GeneID" id="93581693"/>
<evidence type="ECO:0000256" key="1">
    <source>
        <dbReference type="SAM" id="Phobius"/>
    </source>
</evidence>
<dbReference type="Proteomes" id="UP000184499">
    <property type="component" value="Unassembled WGS sequence"/>
</dbReference>
<keyword evidence="3" id="KW-1185">Reference proteome</keyword>
<dbReference type="RefSeq" id="XP_067482339.1">
    <property type="nucleotide sequence ID" value="XM_067629206.1"/>
</dbReference>
<evidence type="ECO:0000313" key="3">
    <source>
        <dbReference type="Proteomes" id="UP000184499"/>
    </source>
</evidence>
<dbReference type="OrthoDB" id="21204at2759"/>
<proteinExistence type="predicted"/>
<keyword evidence="1" id="KW-0812">Transmembrane</keyword>
<dbReference type="AlphaFoldDB" id="A0A1L9UTW9"/>
<dbReference type="STRING" id="767769.A0A1L9UTW9"/>
<protein>
    <recommendedName>
        <fullName evidence="4">RING-type domain-containing protein</fullName>
    </recommendedName>
</protein>
<sequence>MTAKSITTVATLFADPTNTTIALNESAIFSLKLDDTVQTLSKQKAPDKGSIQGLLFVPSLGAQDPCNNATEPYIPANVTRLQSVTPFDGRVIGLAPWISDECSQAFLNVSQGTVPDALLFFLPSNDDTKPPSANDPAWMLEGNANWQSQSNFPVYGIPGAAGATLMEQLSRDGSTPDPGDNENLTALPPSGASRLIAVIDIDSGGKKMPSIWGFILAILGTVFVLTLILLLFYQLVYRRQQRELQRRLEAGEADLEQLAQLHIKVPPEFLETMPIYIYMGDAGDNESIHENSSSGHLPRITEHAAEDKDSKTPTVAIREADDEAEKAIDGESVRRPSQATIAGHSDAYAQHKNRLSRQQTTCAICLDDFERDLTASSSLCPLCKKSVLPSSWFNFPPEDP</sequence>
<evidence type="ECO:0008006" key="4">
    <source>
        <dbReference type="Google" id="ProtNLM"/>
    </source>
</evidence>
<keyword evidence="1" id="KW-0472">Membrane</keyword>
<dbReference type="VEuPathDB" id="FungiDB:ASPBRDRAFT_73303"/>
<reference evidence="3" key="1">
    <citation type="journal article" date="2017" name="Genome Biol.">
        <title>Comparative genomics reveals high biological diversity and specific adaptations in the industrially and medically important fungal genus Aspergillus.</title>
        <authorList>
            <person name="de Vries R.P."/>
            <person name="Riley R."/>
            <person name="Wiebenga A."/>
            <person name="Aguilar-Osorio G."/>
            <person name="Amillis S."/>
            <person name="Uchima C.A."/>
            <person name="Anderluh G."/>
            <person name="Asadollahi M."/>
            <person name="Askin M."/>
            <person name="Barry K."/>
            <person name="Battaglia E."/>
            <person name="Bayram O."/>
            <person name="Benocci T."/>
            <person name="Braus-Stromeyer S.A."/>
            <person name="Caldana C."/>
            <person name="Canovas D."/>
            <person name="Cerqueira G.C."/>
            <person name="Chen F."/>
            <person name="Chen W."/>
            <person name="Choi C."/>
            <person name="Clum A."/>
            <person name="Dos Santos R.A."/>
            <person name="Damasio A.R."/>
            <person name="Diallinas G."/>
            <person name="Emri T."/>
            <person name="Fekete E."/>
            <person name="Flipphi M."/>
            <person name="Freyberg S."/>
            <person name="Gallo A."/>
            <person name="Gournas C."/>
            <person name="Habgood R."/>
            <person name="Hainaut M."/>
            <person name="Harispe M.L."/>
            <person name="Henrissat B."/>
            <person name="Hilden K.S."/>
            <person name="Hope R."/>
            <person name="Hossain A."/>
            <person name="Karabika E."/>
            <person name="Karaffa L."/>
            <person name="Karanyi Z."/>
            <person name="Krasevec N."/>
            <person name="Kuo A."/>
            <person name="Kusch H."/>
            <person name="LaButti K."/>
            <person name="Lagendijk E.L."/>
            <person name="Lapidus A."/>
            <person name="Levasseur A."/>
            <person name="Lindquist E."/>
            <person name="Lipzen A."/>
            <person name="Logrieco A.F."/>
            <person name="MacCabe A."/>
            <person name="Maekelae M.R."/>
            <person name="Malavazi I."/>
            <person name="Melin P."/>
            <person name="Meyer V."/>
            <person name="Mielnichuk N."/>
            <person name="Miskei M."/>
            <person name="Molnar A.P."/>
            <person name="Mule G."/>
            <person name="Ngan C.Y."/>
            <person name="Orejas M."/>
            <person name="Orosz E."/>
            <person name="Ouedraogo J.P."/>
            <person name="Overkamp K.M."/>
            <person name="Park H.-S."/>
            <person name="Perrone G."/>
            <person name="Piumi F."/>
            <person name="Punt P.J."/>
            <person name="Ram A.F."/>
            <person name="Ramon A."/>
            <person name="Rauscher S."/>
            <person name="Record E."/>
            <person name="Riano-Pachon D.M."/>
            <person name="Robert V."/>
            <person name="Roehrig J."/>
            <person name="Ruller R."/>
            <person name="Salamov A."/>
            <person name="Salih N.S."/>
            <person name="Samson R.A."/>
            <person name="Sandor E."/>
            <person name="Sanguinetti M."/>
            <person name="Schuetze T."/>
            <person name="Sepcic K."/>
            <person name="Shelest E."/>
            <person name="Sherlock G."/>
            <person name="Sophianopoulou V."/>
            <person name="Squina F.M."/>
            <person name="Sun H."/>
            <person name="Susca A."/>
            <person name="Todd R.B."/>
            <person name="Tsang A."/>
            <person name="Unkles S.E."/>
            <person name="van de Wiele N."/>
            <person name="van Rossen-Uffink D."/>
            <person name="Oliveira J.V."/>
            <person name="Vesth T.C."/>
            <person name="Visser J."/>
            <person name="Yu J.-H."/>
            <person name="Zhou M."/>
            <person name="Andersen M.R."/>
            <person name="Archer D.B."/>
            <person name="Baker S.E."/>
            <person name="Benoit I."/>
            <person name="Brakhage A.A."/>
            <person name="Braus G.H."/>
            <person name="Fischer R."/>
            <person name="Frisvad J.C."/>
            <person name="Goldman G.H."/>
            <person name="Houbraken J."/>
            <person name="Oakley B."/>
            <person name="Pocsi I."/>
            <person name="Scazzocchio C."/>
            <person name="Seiboth B."/>
            <person name="vanKuyk P.A."/>
            <person name="Wortman J."/>
            <person name="Dyer P.S."/>
            <person name="Grigoriev I.V."/>
        </authorList>
    </citation>
    <scope>NUCLEOTIDE SEQUENCE [LARGE SCALE GENOMIC DNA]</scope>
    <source>
        <strain evidence="3">CBS 101740 / IMI 381727 / IBT 21946</strain>
    </source>
</reference>
<organism evidence="2 3">
    <name type="scientific">Aspergillus brasiliensis (strain CBS 101740 / IMI 381727 / IBT 21946)</name>
    <dbReference type="NCBI Taxonomy" id="767769"/>
    <lineage>
        <taxon>Eukaryota</taxon>
        <taxon>Fungi</taxon>
        <taxon>Dikarya</taxon>
        <taxon>Ascomycota</taxon>
        <taxon>Pezizomycotina</taxon>
        <taxon>Eurotiomycetes</taxon>
        <taxon>Eurotiomycetidae</taxon>
        <taxon>Eurotiales</taxon>
        <taxon>Aspergillaceae</taxon>
        <taxon>Aspergillus</taxon>
        <taxon>Aspergillus subgen. Circumdati</taxon>
    </lineage>
</organism>
<dbReference type="OMA" id="PTCPICM"/>
<gene>
    <name evidence="2" type="ORF">ASPBRDRAFT_73303</name>
</gene>
<feature type="transmembrane region" description="Helical" evidence="1">
    <location>
        <begin position="211"/>
        <end position="237"/>
    </location>
</feature>
<accession>A0A1L9UTW9</accession>
<evidence type="ECO:0000313" key="2">
    <source>
        <dbReference type="EMBL" id="OJJ75091.1"/>
    </source>
</evidence>
<dbReference type="EMBL" id="KV878681">
    <property type="protein sequence ID" value="OJJ75091.1"/>
    <property type="molecule type" value="Genomic_DNA"/>
</dbReference>
<name>A0A1L9UTW9_ASPBC</name>
<keyword evidence="1" id="KW-1133">Transmembrane helix</keyword>